<dbReference type="eggNOG" id="COG0637">
    <property type="taxonomic scope" value="Bacteria"/>
</dbReference>
<name>H1D0E9_9FIRM</name>
<proteinExistence type="predicted"/>
<dbReference type="NCBIfam" id="TIGR01509">
    <property type="entry name" value="HAD-SF-IA-v3"/>
    <property type="match status" value="1"/>
</dbReference>
<dbReference type="SFLD" id="SFLDG01129">
    <property type="entry name" value="C1.5:_HAD__Beta-PGM__Phosphata"/>
    <property type="match status" value="1"/>
</dbReference>
<dbReference type="Gene3D" id="1.10.150.240">
    <property type="entry name" value="Putative phosphatase, domain 2"/>
    <property type="match status" value="1"/>
</dbReference>
<gene>
    <name evidence="1" type="ORF">HMPREF9453_01087</name>
</gene>
<dbReference type="PANTHER" id="PTHR18901">
    <property type="entry name" value="2-DEOXYGLUCOSE-6-PHOSPHATE PHOSPHATASE 2"/>
    <property type="match status" value="1"/>
</dbReference>
<dbReference type="RefSeq" id="WP_008859582.1">
    <property type="nucleotide sequence ID" value="NZ_JH591188.1"/>
</dbReference>
<dbReference type="Proteomes" id="UP000003277">
    <property type="component" value="Unassembled WGS sequence"/>
</dbReference>
<keyword evidence="2" id="KW-1185">Reference proteome</keyword>
<dbReference type="InterPro" id="IPR006439">
    <property type="entry name" value="HAD-SF_hydro_IA"/>
</dbReference>
<dbReference type="SFLD" id="SFLDG01135">
    <property type="entry name" value="C1.5.6:_HAD__Beta-PGM__Phospha"/>
    <property type="match status" value="1"/>
</dbReference>
<dbReference type="InterPro" id="IPR036412">
    <property type="entry name" value="HAD-like_sf"/>
</dbReference>
<dbReference type="InterPro" id="IPR023214">
    <property type="entry name" value="HAD_sf"/>
</dbReference>
<dbReference type="Pfam" id="PF00702">
    <property type="entry name" value="Hydrolase"/>
    <property type="match status" value="1"/>
</dbReference>
<dbReference type="HOGENOM" id="CLU_045011_13_3_9"/>
<dbReference type="EMBL" id="ADLT01000033">
    <property type="protein sequence ID" value="EHO63005.1"/>
    <property type="molecule type" value="Genomic_DNA"/>
</dbReference>
<keyword evidence="1" id="KW-0378">Hydrolase</keyword>
<dbReference type="OrthoDB" id="9797743at2"/>
<dbReference type="InterPro" id="IPR023198">
    <property type="entry name" value="PGP-like_dom2"/>
</dbReference>
<dbReference type="SUPFAM" id="SSF56784">
    <property type="entry name" value="HAD-like"/>
    <property type="match status" value="1"/>
</dbReference>
<dbReference type="SFLD" id="SFLDS00003">
    <property type="entry name" value="Haloacid_Dehalogenase"/>
    <property type="match status" value="1"/>
</dbReference>
<dbReference type="STRING" id="742743.HMPREF9453_01087"/>
<comment type="caution">
    <text evidence="1">The sequence shown here is derived from an EMBL/GenBank/DDBJ whole genome shotgun (WGS) entry which is preliminary data.</text>
</comment>
<organism evidence="1 2">
    <name type="scientific">Dialister succinatiphilus YIT 11850</name>
    <dbReference type="NCBI Taxonomy" id="742743"/>
    <lineage>
        <taxon>Bacteria</taxon>
        <taxon>Bacillati</taxon>
        <taxon>Bacillota</taxon>
        <taxon>Negativicutes</taxon>
        <taxon>Veillonellales</taxon>
        <taxon>Veillonellaceae</taxon>
        <taxon>Dialister</taxon>
    </lineage>
</organism>
<protein>
    <submittedName>
        <fullName evidence="1">HAD hydrolase, family IA</fullName>
    </submittedName>
</protein>
<dbReference type="Gene3D" id="3.40.50.1000">
    <property type="entry name" value="HAD superfamily/HAD-like"/>
    <property type="match status" value="1"/>
</dbReference>
<accession>H1D0E9</accession>
<dbReference type="AlphaFoldDB" id="H1D0E9"/>
<dbReference type="GO" id="GO:0016787">
    <property type="term" value="F:hydrolase activity"/>
    <property type="evidence" value="ECO:0007669"/>
    <property type="project" value="UniProtKB-KW"/>
</dbReference>
<evidence type="ECO:0000313" key="1">
    <source>
        <dbReference type="EMBL" id="EHO63005.1"/>
    </source>
</evidence>
<dbReference type="PRINTS" id="PR00413">
    <property type="entry name" value="HADHALOGNASE"/>
</dbReference>
<evidence type="ECO:0000313" key="2">
    <source>
        <dbReference type="Proteomes" id="UP000003277"/>
    </source>
</evidence>
<dbReference type="PATRIC" id="fig|742743.3.peg.1102"/>
<reference evidence="1 2" key="1">
    <citation type="submission" date="2011-11" db="EMBL/GenBank/DDBJ databases">
        <title>The Genome Sequence of Dialister succinatiphilus YIT 11850.</title>
        <authorList>
            <consortium name="The Broad Institute Genome Sequencing Platform"/>
            <person name="Earl A."/>
            <person name="Ward D."/>
            <person name="Feldgarden M."/>
            <person name="Gevers D."/>
            <person name="Morotomi M."/>
            <person name="Young S.K."/>
            <person name="Zeng Q."/>
            <person name="Gargeya S."/>
            <person name="Fitzgerald M."/>
            <person name="Haas B."/>
            <person name="Abouelleil A."/>
            <person name="Alvarado L."/>
            <person name="Arachchi H.M."/>
            <person name="Berlin A."/>
            <person name="Brown A."/>
            <person name="Chapman S.B."/>
            <person name="Dunbar C."/>
            <person name="Gearin G."/>
            <person name="Goldberg J."/>
            <person name="Griggs A."/>
            <person name="Gujja S."/>
            <person name="Heiman D."/>
            <person name="Howarth C."/>
            <person name="Lui A."/>
            <person name="MacDonald P.J.P."/>
            <person name="Montmayeur A."/>
            <person name="Murphy C."/>
            <person name="Neiman D."/>
            <person name="Pearson M."/>
            <person name="Priest M."/>
            <person name="Roberts A."/>
            <person name="Saif S."/>
            <person name="Shea T."/>
            <person name="Sisk P."/>
            <person name="Stolte C."/>
            <person name="Sykes S."/>
            <person name="Wortman J."/>
            <person name="Nusbaum C."/>
            <person name="Birren B."/>
        </authorList>
    </citation>
    <scope>NUCLEOTIDE SEQUENCE [LARGE SCALE GENOMIC DNA]</scope>
    <source>
        <strain evidence="1 2">YIT 11850</strain>
    </source>
</reference>
<dbReference type="PANTHER" id="PTHR18901:SF38">
    <property type="entry name" value="PSEUDOURIDINE-5'-PHOSPHATASE"/>
    <property type="match status" value="1"/>
</dbReference>
<sequence>MHKQSVIFDMDGTLFDTETIFQEEWNRLARERGLALPPDFKYAICGTSGEAMNRIIERYYHVPEGGEIQRLCKERVARRLAEHVPEKEGARELISFFHEKGWPLAIGSSSPAQQIRANLSVTGLLPFFAAIASGDEVQRGKPAPDIFLLAARKLGASPKDCFVFEDSPNGILAAYAAGMKPVMVPDLMPATEDIRQKCFALFHSLTEARPFFMKRLR</sequence>